<dbReference type="OrthoDB" id="6579831at2"/>
<dbReference type="GO" id="GO:0016052">
    <property type="term" value="P:carbohydrate catabolic process"/>
    <property type="evidence" value="ECO:0007669"/>
    <property type="project" value="TreeGrafter"/>
</dbReference>
<dbReference type="EMBL" id="LGAA01000009">
    <property type="protein sequence ID" value="KPD03644.1"/>
    <property type="molecule type" value="Genomic_DNA"/>
</dbReference>
<keyword evidence="9" id="KW-1185">Reference proteome</keyword>
<dbReference type="FunFam" id="3.20.20.70:FF:000044">
    <property type="entry name" value="Deoxyribose-phosphate aldolase"/>
    <property type="match status" value="1"/>
</dbReference>
<gene>
    <name evidence="7" type="primary">deoC</name>
    <name evidence="8" type="ORF">M992_0934</name>
</gene>
<comment type="catalytic activity">
    <reaction evidence="5 7">
        <text>2-deoxy-D-ribose 5-phosphate = D-glyceraldehyde 3-phosphate + acetaldehyde</text>
        <dbReference type="Rhea" id="RHEA:12821"/>
        <dbReference type="ChEBI" id="CHEBI:15343"/>
        <dbReference type="ChEBI" id="CHEBI:59776"/>
        <dbReference type="ChEBI" id="CHEBI:62877"/>
        <dbReference type="EC" id="4.1.2.4"/>
    </reaction>
</comment>
<feature type="active site" description="Proton donor/acceptor" evidence="7">
    <location>
        <position position="181"/>
    </location>
</feature>
<keyword evidence="2 7" id="KW-0963">Cytoplasm</keyword>
<evidence type="ECO:0000256" key="2">
    <source>
        <dbReference type="ARBA" id="ARBA00022490"/>
    </source>
</evidence>
<proteinExistence type="inferred from homology"/>
<dbReference type="PIRSF" id="PIRSF001357">
    <property type="entry name" value="DeoC"/>
    <property type="match status" value="1"/>
</dbReference>
<dbReference type="GO" id="GO:0006018">
    <property type="term" value="P:2-deoxyribose 1-phosphate catabolic process"/>
    <property type="evidence" value="ECO:0007669"/>
    <property type="project" value="UniProtKB-UniRule"/>
</dbReference>
<dbReference type="Gene3D" id="3.20.20.70">
    <property type="entry name" value="Aldolase class I"/>
    <property type="match status" value="1"/>
</dbReference>
<dbReference type="HAMAP" id="MF_00114">
    <property type="entry name" value="DeoC_type1"/>
    <property type="match status" value="1"/>
</dbReference>
<evidence type="ECO:0000313" key="8">
    <source>
        <dbReference type="EMBL" id="KPD03644.1"/>
    </source>
</evidence>
<dbReference type="PANTHER" id="PTHR10889:SF1">
    <property type="entry name" value="DEOXYRIBOSE-PHOSPHATE ALDOLASE"/>
    <property type="match status" value="1"/>
</dbReference>
<evidence type="ECO:0000313" key="9">
    <source>
        <dbReference type="Proteomes" id="UP000053226"/>
    </source>
</evidence>
<feature type="active site" description="Schiff-base intermediate with acetaldehyde" evidence="7">
    <location>
        <position position="152"/>
    </location>
</feature>
<dbReference type="PANTHER" id="PTHR10889">
    <property type="entry name" value="DEOXYRIBOSE-PHOSPHATE ALDOLASE"/>
    <property type="match status" value="1"/>
</dbReference>
<dbReference type="SMART" id="SM01133">
    <property type="entry name" value="DeoC"/>
    <property type="match status" value="1"/>
</dbReference>
<dbReference type="EC" id="4.1.2.4" evidence="7"/>
<comment type="caution">
    <text evidence="8">The sequence shown here is derived from an EMBL/GenBank/DDBJ whole genome shotgun (WGS) entry which is preliminary data.</text>
</comment>
<sequence length="222" mass="23494">MQDLAKYIDHTLLAADTTPAQIKTLCAEAAQYHFASVCVNTCYVPLASECLINSDVNVCCVVGFPLGACLTEVKAFEAAEAIRRGANEVDMVINIGMLKAGELDFVKQDIAAVSTACGDTTLKVILETCLLTDEEIVQVCEICRTINVDFVKTSTGFSTMGATEQHVALMRSIVGDKIGVKASGGVRDRETAIKMVKAGANRIGASASISIVSGENTAQSDY</sequence>
<keyword evidence="4 7" id="KW-0704">Schiff base</keyword>
<dbReference type="CDD" id="cd00959">
    <property type="entry name" value="DeoC"/>
    <property type="match status" value="1"/>
</dbReference>
<feature type="active site" description="Proton donor/acceptor" evidence="7">
    <location>
        <position position="90"/>
    </location>
</feature>
<dbReference type="GO" id="GO:0004139">
    <property type="term" value="F:deoxyribose-phosphate aldolase activity"/>
    <property type="evidence" value="ECO:0007669"/>
    <property type="project" value="UniProtKB-UniRule"/>
</dbReference>
<dbReference type="InterPro" id="IPR011343">
    <property type="entry name" value="DeoC"/>
</dbReference>
<dbReference type="Pfam" id="PF01791">
    <property type="entry name" value="DeoC"/>
    <property type="match status" value="1"/>
</dbReference>
<organism evidence="8 9">
    <name type="scientific">Moellerella wisconsensis ATCC 35017</name>
    <dbReference type="NCBI Taxonomy" id="1354267"/>
    <lineage>
        <taxon>Bacteria</taxon>
        <taxon>Pseudomonadati</taxon>
        <taxon>Pseudomonadota</taxon>
        <taxon>Gammaproteobacteria</taxon>
        <taxon>Enterobacterales</taxon>
        <taxon>Morganellaceae</taxon>
        <taxon>Moellerella</taxon>
    </lineage>
</organism>
<evidence type="ECO:0000256" key="4">
    <source>
        <dbReference type="ARBA" id="ARBA00023270"/>
    </source>
</evidence>
<reference evidence="8 9" key="1">
    <citation type="submission" date="2015-07" db="EMBL/GenBank/DDBJ databases">
        <title>ATOL: Assembling a taxonomically balanced genome-scale reconstruction of the evolutionary history of the Enterobacteriaceae.</title>
        <authorList>
            <person name="Plunkett G.III."/>
            <person name="Neeno-Eckwall E.C."/>
            <person name="Glasner J.D."/>
            <person name="Perna N.T."/>
        </authorList>
    </citation>
    <scope>NUCLEOTIDE SEQUENCE [LARGE SCALE GENOMIC DNA]</scope>
    <source>
        <strain evidence="8 9">ATCC 35017</strain>
    </source>
</reference>
<comment type="subcellular location">
    <subcellularLocation>
        <location evidence="7">Cytoplasm</location>
    </subcellularLocation>
</comment>
<comment type="similarity">
    <text evidence="1 7">Belongs to the DeoC/FbaB aldolase family. DeoC type 1 subfamily.</text>
</comment>
<name>A0A0N0ZBY2_9GAMM</name>
<comment type="pathway">
    <text evidence="7">Carbohydrate degradation; 2-deoxy-D-ribose 1-phosphate degradation; D-glyceraldehyde 3-phosphate and acetaldehyde from 2-deoxy-alpha-D-ribose 1-phosphate: step 2/2.</text>
</comment>
<dbReference type="GO" id="GO:0009264">
    <property type="term" value="P:deoxyribonucleotide catabolic process"/>
    <property type="evidence" value="ECO:0007669"/>
    <property type="project" value="UniProtKB-UniRule"/>
</dbReference>
<dbReference type="AlphaFoldDB" id="A0A0N0ZBY2"/>
<dbReference type="SUPFAM" id="SSF51569">
    <property type="entry name" value="Aldolase"/>
    <property type="match status" value="1"/>
</dbReference>
<dbReference type="Proteomes" id="UP000053226">
    <property type="component" value="Unassembled WGS sequence"/>
</dbReference>
<dbReference type="InterPro" id="IPR028581">
    <property type="entry name" value="DeoC_typeI"/>
</dbReference>
<evidence type="ECO:0000256" key="3">
    <source>
        <dbReference type="ARBA" id="ARBA00023239"/>
    </source>
</evidence>
<dbReference type="RefSeq" id="WP_053907521.1">
    <property type="nucleotide sequence ID" value="NZ_CAWMUS010000009.1"/>
</dbReference>
<keyword evidence="3 7" id="KW-0456">Lyase</keyword>
<dbReference type="InterPro" id="IPR013785">
    <property type="entry name" value="Aldolase_TIM"/>
</dbReference>
<comment type="function">
    <text evidence="6 7">Catalyzes a reversible aldol reaction between acetaldehyde and D-glyceraldehyde 3-phosphate to generate 2-deoxy-D-ribose 5-phosphate.</text>
</comment>
<dbReference type="InterPro" id="IPR002915">
    <property type="entry name" value="DeoC/FbaB/LacD_aldolase"/>
</dbReference>
<dbReference type="NCBIfam" id="TIGR00126">
    <property type="entry name" value="deoC"/>
    <property type="match status" value="1"/>
</dbReference>
<dbReference type="GO" id="GO:0005737">
    <property type="term" value="C:cytoplasm"/>
    <property type="evidence" value="ECO:0007669"/>
    <property type="project" value="UniProtKB-SubCell"/>
</dbReference>
<protein>
    <recommendedName>
        <fullName evidence="7">Deoxyribose-phosphate aldolase</fullName>
        <shortName evidence="7">DERA</shortName>
        <ecNumber evidence="7">4.1.2.4</ecNumber>
    </recommendedName>
    <alternativeName>
        <fullName evidence="7">2-deoxy-D-ribose 5-phosphate aldolase</fullName>
    </alternativeName>
    <alternativeName>
        <fullName evidence="7">Phosphodeoxyriboaldolase</fullName>
        <shortName evidence="7">Deoxyriboaldolase</shortName>
    </alternativeName>
</protein>
<evidence type="ECO:0000256" key="6">
    <source>
        <dbReference type="ARBA" id="ARBA00056337"/>
    </source>
</evidence>
<dbReference type="UniPathway" id="UPA00002">
    <property type="reaction ID" value="UER00468"/>
</dbReference>
<evidence type="ECO:0000256" key="7">
    <source>
        <dbReference type="HAMAP-Rule" id="MF_00114"/>
    </source>
</evidence>
<evidence type="ECO:0000256" key="1">
    <source>
        <dbReference type="ARBA" id="ARBA00010936"/>
    </source>
</evidence>
<evidence type="ECO:0000256" key="5">
    <source>
        <dbReference type="ARBA" id="ARBA00048791"/>
    </source>
</evidence>
<accession>A0A0N0ZBY2</accession>